<dbReference type="SUPFAM" id="SSF48179">
    <property type="entry name" value="6-phosphogluconate dehydrogenase C-terminal domain-like"/>
    <property type="match status" value="1"/>
</dbReference>
<dbReference type="OMA" id="NANIQFL"/>
<dbReference type="GO" id="GO:0015940">
    <property type="term" value="P:pantothenate biosynthetic process"/>
    <property type="evidence" value="ECO:0007669"/>
    <property type="project" value="InterPro"/>
</dbReference>
<dbReference type="InterPro" id="IPR013328">
    <property type="entry name" value="6PGD_dom2"/>
</dbReference>
<dbReference type="Gene3D" id="3.40.50.720">
    <property type="entry name" value="NAD(P)-binding Rossmann-like Domain"/>
    <property type="match status" value="1"/>
</dbReference>
<name>L8GIZ3_ACACF</name>
<evidence type="ECO:0000256" key="4">
    <source>
        <dbReference type="ARBA" id="ARBA00023002"/>
    </source>
</evidence>
<reference evidence="8 9" key="1">
    <citation type="journal article" date="2013" name="Genome Biol.">
        <title>Genome of Acanthamoeba castellanii highlights extensive lateral gene transfer and early evolution of tyrosine kinase signaling.</title>
        <authorList>
            <person name="Clarke M."/>
            <person name="Lohan A.J."/>
            <person name="Liu B."/>
            <person name="Lagkouvardos I."/>
            <person name="Roy S."/>
            <person name="Zafar N."/>
            <person name="Bertelli C."/>
            <person name="Schilde C."/>
            <person name="Kianianmomeni A."/>
            <person name="Burglin T.R."/>
            <person name="Frech C."/>
            <person name="Turcotte B."/>
            <person name="Kopec K.O."/>
            <person name="Synnott J.M."/>
            <person name="Choo C."/>
            <person name="Paponov I."/>
            <person name="Finkler A."/>
            <person name="Soon Heng Tan C."/>
            <person name="Hutchins A.P."/>
            <person name="Weinmeier T."/>
            <person name="Rattei T."/>
            <person name="Chu J.S."/>
            <person name="Gimenez G."/>
            <person name="Irimia M."/>
            <person name="Rigden D.J."/>
            <person name="Fitzpatrick D.A."/>
            <person name="Lorenzo-Morales J."/>
            <person name="Bateman A."/>
            <person name="Chiu C.H."/>
            <person name="Tang P."/>
            <person name="Hegemann P."/>
            <person name="Fromm H."/>
            <person name="Raoult D."/>
            <person name="Greub G."/>
            <person name="Miranda-Saavedra D."/>
            <person name="Chen N."/>
            <person name="Nash P."/>
            <person name="Ginger M.L."/>
            <person name="Horn M."/>
            <person name="Schaap P."/>
            <person name="Caler L."/>
            <person name="Loftus B."/>
        </authorList>
    </citation>
    <scope>NUCLEOTIDE SEQUENCE [LARGE SCALE GENOMIC DNA]</scope>
    <source>
        <strain evidence="8 9">Neff</strain>
    </source>
</reference>
<proteinExistence type="inferred from homology"/>
<dbReference type="PANTHER" id="PTHR43765">
    <property type="entry name" value="2-DEHYDROPANTOATE 2-REDUCTASE-RELATED"/>
    <property type="match status" value="1"/>
</dbReference>
<evidence type="ECO:0000256" key="3">
    <source>
        <dbReference type="ARBA" id="ARBA00022857"/>
    </source>
</evidence>
<dbReference type="GeneID" id="14913533"/>
<evidence type="ECO:0000313" key="8">
    <source>
        <dbReference type="EMBL" id="ELR12723.1"/>
    </source>
</evidence>
<dbReference type="InterPro" id="IPR013332">
    <property type="entry name" value="KPR_N"/>
</dbReference>
<accession>L8GIZ3</accession>
<feature type="domain" description="Ketopantoate reductase C-terminal" evidence="7">
    <location>
        <begin position="218"/>
        <end position="357"/>
    </location>
</feature>
<keyword evidence="4" id="KW-0560">Oxidoreductase</keyword>
<dbReference type="Gene3D" id="1.10.1040.10">
    <property type="entry name" value="N-(1-d-carboxylethyl)-l-norvaline Dehydrogenase, domain 2"/>
    <property type="match status" value="1"/>
</dbReference>
<gene>
    <name evidence="8" type="ORF">ACA1_092430</name>
</gene>
<dbReference type="GO" id="GO:0005737">
    <property type="term" value="C:cytoplasm"/>
    <property type="evidence" value="ECO:0007669"/>
    <property type="project" value="TreeGrafter"/>
</dbReference>
<keyword evidence="3" id="KW-0521">NADP</keyword>
<keyword evidence="9" id="KW-1185">Reference proteome</keyword>
<organism evidence="8 9">
    <name type="scientific">Acanthamoeba castellanii (strain ATCC 30010 / Neff)</name>
    <dbReference type="NCBI Taxonomy" id="1257118"/>
    <lineage>
        <taxon>Eukaryota</taxon>
        <taxon>Amoebozoa</taxon>
        <taxon>Discosea</taxon>
        <taxon>Longamoebia</taxon>
        <taxon>Centramoebida</taxon>
        <taxon>Acanthamoebidae</taxon>
        <taxon>Acanthamoeba</taxon>
    </lineage>
</organism>
<dbReference type="PANTHER" id="PTHR43765:SF2">
    <property type="entry name" value="2-DEHYDROPANTOATE 2-REDUCTASE"/>
    <property type="match status" value="1"/>
</dbReference>
<dbReference type="RefSeq" id="XP_004334736.1">
    <property type="nucleotide sequence ID" value="XM_004334688.1"/>
</dbReference>
<dbReference type="KEGG" id="acan:ACA1_092430"/>
<dbReference type="EC" id="1.1.1.169" evidence="2"/>
<evidence type="ECO:0000256" key="2">
    <source>
        <dbReference type="ARBA" id="ARBA00013014"/>
    </source>
</evidence>
<dbReference type="GO" id="GO:0050661">
    <property type="term" value="F:NADP binding"/>
    <property type="evidence" value="ECO:0007669"/>
    <property type="project" value="TreeGrafter"/>
</dbReference>
<dbReference type="InterPro" id="IPR050838">
    <property type="entry name" value="Ketopantoate_reductase"/>
</dbReference>
<dbReference type="InterPro" id="IPR013752">
    <property type="entry name" value="KPA_reductase"/>
</dbReference>
<dbReference type="Pfam" id="PF08546">
    <property type="entry name" value="ApbA_C"/>
    <property type="match status" value="1"/>
</dbReference>
<dbReference type="InterPro" id="IPR003710">
    <property type="entry name" value="ApbA"/>
</dbReference>
<evidence type="ECO:0000256" key="5">
    <source>
        <dbReference type="ARBA" id="ARBA00032024"/>
    </source>
</evidence>
<sequence length="371" mass="39683">MQHQRRSYGGGPAAQKLRVGVVGLGALGSLFAAKLASAGCDVWALVRSEAQRDAIQRAGGLRLVDATRHQALARVWQEETRATHKIEAFADAAQVKAQAREADVLVFLTKSYDTRATAHSIPLAGLVRPDGGVVLTLQNGMGNREVLQASLQPTQTGSGPGAVPVVLQGITDVGALLTQPGEVRHTGTGNTFLPQHRLMNHMRDRLAQAGLEVAVTEDIDKRAWMKLMVNAAINPLTALFRIPNGQLLTNPHLLALAAEVVDEGVAVARASQVHLPTLFEGKGDEAQAWDEVRRRVFGYVQQVATATAHNRSSMLRDVERRRPTEIEFINGHIAREGRRLGVATGLNAHLCALVQALSVAADSGGGGVRPD</sequence>
<dbReference type="EMBL" id="KB008103">
    <property type="protein sequence ID" value="ELR12723.1"/>
    <property type="molecule type" value="Genomic_DNA"/>
</dbReference>
<evidence type="ECO:0000313" key="9">
    <source>
        <dbReference type="Proteomes" id="UP000011083"/>
    </source>
</evidence>
<protein>
    <recommendedName>
        <fullName evidence="2">2-dehydropantoate 2-reductase</fullName>
        <ecNumber evidence="2">1.1.1.169</ecNumber>
    </recommendedName>
    <alternativeName>
        <fullName evidence="5">Ketopantoate reductase</fullName>
    </alternativeName>
</protein>
<feature type="domain" description="Ketopantoate reductase N-terminal" evidence="6">
    <location>
        <begin position="19"/>
        <end position="195"/>
    </location>
</feature>
<dbReference type="NCBIfam" id="TIGR00745">
    <property type="entry name" value="apbA_panE"/>
    <property type="match status" value="1"/>
</dbReference>
<evidence type="ECO:0000256" key="1">
    <source>
        <dbReference type="ARBA" id="ARBA00007870"/>
    </source>
</evidence>
<dbReference type="InterPro" id="IPR036291">
    <property type="entry name" value="NAD(P)-bd_dom_sf"/>
</dbReference>
<dbReference type="Pfam" id="PF02558">
    <property type="entry name" value="ApbA"/>
    <property type="match status" value="1"/>
</dbReference>
<dbReference type="STRING" id="1257118.L8GIZ3"/>
<dbReference type="SUPFAM" id="SSF51735">
    <property type="entry name" value="NAD(P)-binding Rossmann-fold domains"/>
    <property type="match status" value="1"/>
</dbReference>
<dbReference type="InterPro" id="IPR008927">
    <property type="entry name" value="6-PGluconate_DH-like_C_sf"/>
</dbReference>
<dbReference type="OrthoDB" id="73846at2759"/>
<dbReference type="AlphaFoldDB" id="L8GIZ3"/>
<dbReference type="GO" id="GO:0008677">
    <property type="term" value="F:2-dehydropantoate 2-reductase activity"/>
    <property type="evidence" value="ECO:0007669"/>
    <property type="project" value="UniProtKB-EC"/>
</dbReference>
<evidence type="ECO:0000259" key="6">
    <source>
        <dbReference type="Pfam" id="PF02558"/>
    </source>
</evidence>
<dbReference type="VEuPathDB" id="AmoebaDB:ACA1_092430"/>
<comment type="similarity">
    <text evidence="1">Belongs to the ketopantoate reductase family.</text>
</comment>
<evidence type="ECO:0000259" key="7">
    <source>
        <dbReference type="Pfam" id="PF08546"/>
    </source>
</evidence>
<dbReference type="Proteomes" id="UP000011083">
    <property type="component" value="Unassembled WGS sequence"/>
</dbReference>